<keyword evidence="1" id="KW-0472">Membrane</keyword>
<name>A0ABR6ZZC3_9BURK</name>
<reference evidence="2 3" key="1">
    <citation type="submission" date="2020-08" db="EMBL/GenBank/DDBJ databases">
        <title>Novel species isolated from subtropical streams in China.</title>
        <authorList>
            <person name="Lu H."/>
        </authorList>
    </citation>
    <scope>NUCLEOTIDE SEQUENCE [LARGE SCALE GENOMIC DNA]</scope>
    <source>
        <strain evidence="2 3">CY18W</strain>
    </source>
</reference>
<dbReference type="EMBL" id="JACOGF010000023">
    <property type="protein sequence ID" value="MBC3920999.1"/>
    <property type="molecule type" value="Genomic_DNA"/>
</dbReference>
<proteinExistence type="predicted"/>
<keyword evidence="1" id="KW-1133">Transmembrane helix</keyword>
<dbReference type="RefSeq" id="WP_186950834.1">
    <property type="nucleotide sequence ID" value="NZ_JACOGF010000023.1"/>
</dbReference>
<keyword evidence="3" id="KW-1185">Reference proteome</keyword>
<organism evidence="2 3">
    <name type="scientific">Undibacterium hunanense</name>
    <dbReference type="NCBI Taxonomy" id="2762292"/>
    <lineage>
        <taxon>Bacteria</taxon>
        <taxon>Pseudomonadati</taxon>
        <taxon>Pseudomonadota</taxon>
        <taxon>Betaproteobacteria</taxon>
        <taxon>Burkholderiales</taxon>
        <taxon>Oxalobacteraceae</taxon>
        <taxon>Undibacterium</taxon>
    </lineage>
</organism>
<sequence>MDLISILATVILITTIGTLVVGVAAYVAFKLRDKRRPKRKDPTASVEGEIQPIFLKRYTPEKHAAPAVTTTSPS</sequence>
<gene>
    <name evidence="2" type="ORF">H8L32_26280</name>
</gene>
<protein>
    <submittedName>
        <fullName evidence="2">Uncharacterized protein</fullName>
    </submittedName>
</protein>
<keyword evidence="1" id="KW-0812">Transmembrane</keyword>
<evidence type="ECO:0000256" key="1">
    <source>
        <dbReference type="SAM" id="Phobius"/>
    </source>
</evidence>
<evidence type="ECO:0000313" key="2">
    <source>
        <dbReference type="EMBL" id="MBC3920999.1"/>
    </source>
</evidence>
<evidence type="ECO:0000313" key="3">
    <source>
        <dbReference type="Proteomes" id="UP000650424"/>
    </source>
</evidence>
<feature type="transmembrane region" description="Helical" evidence="1">
    <location>
        <begin position="6"/>
        <end position="29"/>
    </location>
</feature>
<dbReference type="Proteomes" id="UP000650424">
    <property type="component" value="Unassembled WGS sequence"/>
</dbReference>
<accession>A0ABR6ZZC3</accession>
<comment type="caution">
    <text evidence="2">The sequence shown here is derived from an EMBL/GenBank/DDBJ whole genome shotgun (WGS) entry which is preliminary data.</text>
</comment>